<name>A0A645JE71_9ZZZZ</name>
<evidence type="ECO:0000313" key="2">
    <source>
        <dbReference type="EMBL" id="MPN61756.1"/>
    </source>
</evidence>
<reference evidence="2" key="1">
    <citation type="submission" date="2019-08" db="EMBL/GenBank/DDBJ databases">
        <authorList>
            <person name="Kucharzyk K."/>
            <person name="Murdoch R.W."/>
            <person name="Higgins S."/>
            <person name="Loffler F."/>
        </authorList>
    </citation>
    <scope>NUCLEOTIDE SEQUENCE</scope>
</reference>
<organism evidence="2">
    <name type="scientific">bioreactor metagenome</name>
    <dbReference type="NCBI Taxonomy" id="1076179"/>
    <lineage>
        <taxon>unclassified sequences</taxon>
        <taxon>metagenomes</taxon>
        <taxon>ecological metagenomes</taxon>
    </lineage>
</organism>
<dbReference type="Gene3D" id="1.10.1040.20">
    <property type="entry name" value="ProC-like, C-terminal domain"/>
    <property type="match status" value="1"/>
</dbReference>
<dbReference type="SUPFAM" id="SSF48179">
    <property type="entry name" value="6-phosphogluconate dehydrogenase C-terminal domain-like"/>
    <property type="match status" value="1"/>
</dbReference>
<feature type="domain" description="DUF2520" evidence="1">
    <location>
        <begin position="4"/>
        <end position="62"/>
    </location>
</feature>
<dbReference type="InterPro" id="IPR018931">
    <property type="entry name" value="DUF2520"/>
</dbReference>
<dbReference type="InterPro" id="IPR008927">
    <property type="entry name" value="6-PGluconate_DH-like_C_sf"/>
</dbReference>
<sequence length="87" mass="9549">MGADPLAALLPLIKCNIQNISAKGLAGALTGPAERNDVNTVRKHLDLLDGKERAVYILLTEKLAELAGEKHQERDYSELLTLLKDNR</sequence>
<comment type="caution">
    <text evidence="2">The sequence shown here is derived from an EMBL/GenBank/DDBJ whole genome shotgun (WGS) entry which is preliminary data.</text>
</comment>
<accession>A0A645JE71</accession>
<dbReference type="InterPro" id="IPR037108">
    <property type="entry name" value="TM1727-like_C_sf"/>
</dbReference>
<dbReference type="EMBL" id="VSSQ01138811">
    <property type="protein sequence ID" value="MPN61756.1"/>
    <property type="molecule type" value="Genomic_DNA"/>
</dbReference>
<dbReference type="AlphaFoldDB" id="A0A645JE71"/>
<dbReference type="Pfam" id="PF10728">
    <property type="entry name" value="DUF2520"/>
    <property type="match status" value="1"/>
</dbReference>
<evidence type="ECO:0000259" key="1">
    <source>
        <dbReference type="Pfam" id="PF10728"/>
    </source>
</evidence>
<gene>
    <name evidence="2" type="ORF">SDC9_209498</name>
</gene>
<proteinExistence type="predicted"/>
<protein>
    <recommendedName>
        <fullName evidence="1">DUF2520 domain-containing protein</fullName>
    </recommendedName>
</protein>